<keyword evidence="4" id="KW-0328">Glycosyltransferase</keyword>
<dbReference type="PANTHER" id="PTHR19300">
    <property type="entry name" value="BETA-1,4-GALACTOSYLTRANSFERASE"/>
    <property type="match status" value="1"/>
</dbReference>
<evidence type="ECO:0000256" key="5">
    <source>
        <dbReference type="ARBA" id="ARBA00022679"/>
    </source>
</evidence>
<dbReference type="InterPro" id="IPR027995">
    <property type="entry name" value="Galactosyl_T_N"/>
</dbReference>
<evidence type="ECO:0000256" key="8">
    <source>
        <dbReference type="ARBA" id="ARBA00022989"/>
    </source>
</evidence>
<feature type="domain" description="Galactosyltransferase C-terminal" evidence="11">
    <location>
        <begin position="133"/>
        <end position="210"/>
    </location>
</feature>
<reference evidence="13 14" key="1">
    <citation type="submission" date="2022-01" db="EMBL/GenBank/DDBJ databases">
        <title>A chromosomal length assembly of Cordylochernes scorpioides.</title>
        <authorList>
            <person name="Zeh D."/>
            <person name="Zeh J."/>
        </authorList>
    </citation>
    <scope>NUCLEOTIDE SEQUENCE [LARGE SCALE GENOMIC DNA]</scope>
    <source>
        <strain evidence="13">IN4F17</strain>
        <tissue evidence="13">Whole Body</tissue>
    </source>
</reference>
<dbReference type="Gene3D" id="3.90.550.10">
    <property type="entry name" value="Spore Coat Polysaccharide Biosynthesis Protein SpsA, Chain A"/>
    <property type="match status" value="1"/>
</dbReference>
<feature type="domain" description="Galactosyltransferase N-terminal" evidence="12">
    <location>
        <begin position="5"/>
        <end position="129"/>
    </location>
</feature>
<dbReference type="InterPro" id="IPR003859">
    <property type="entry name" value="Galactosyl_T"/>
</dbReference>
<evidence type="ECO:0000256" key="9">
    <source>
        <dbReference type="ARBA" id="ARBA00023136"/>
    </source>
</evidence>
<evidence type="ECO:0000256" key="4">
    <source>
        <dbReference type="ARBA" id="ARBA00022676"/>
    </source>
</evidence>
<accession>A0ABY6LE15</accession>
<dbReference type="CDD" id="cd00899">
    <property type="entry name" value="b4GalT"/>
    <property type="match status" value="1"/>
</dbReference>
<evidence type="ECO:0000259" key="11">
    <source>
        <dbReference type="Pfam" id="PF02709"/>
    </source>
</evidence>
<evidence type="ECO:0000256" key="1">
    <source>
        <dbReference type="ARBA" id="ARBA00004606"/>
    </source>
</evidence>
<dbReference type="InterPro" id="IPR029044">
    <property type="entry name" value="Nucleotide-diphossugar_trans"/>
</dbReference>
<dbReference type="PRINTS" id="PR02050">
    <property type="entry name" value="B14GALTRFASE"/>
</dbReference>
<keyword evidence="14" id="KW-1185">Reference proteome</keyword>
<evidence type="ECO:0000313" key="13">
    <source>
        <dbReference type="EMBL" id="UYV79371.1"/>
    </source>
</evidence>
<evidence type="ECO:0000256" key="2">
    <source>
        <dbReference type="ARBA" id="ARBA00004922"/>
    </source>
</evidence>
<dbReference type="EMBL" id="CP092879">
    <property type="protein sequence ID" value="UYV79371.1"/>
    <property type="molecule type" value="Genomic_DNA"/>
</dbReference>
<keyword evidence="5" id="KW-0808">Transferase</keyword>
<evidence type="ECO:0000313" key="14">
    <source>
        <dbReference type="Proteomes" id="UP001235939"/>
    </source>
</evidence>
<sequence>MCVAVGRLKVLSEDIAEDVLEAQLGWLEPGGRWRPADCQARHRVAIVIPYRDRRPHLLAFLHNIHPMLRRQQLDYAIYVVEQAGEKAFNRAMLFNVGFVEALKLYQYDCFIFHDVDLIPEDDRNLYSCPPQPRHMSVAIDIMKYKLPYKAIFGGVSALTCEQMNKLNGFSNEYWGWGGEDDDMSNRIKYSGMRIIRYSPSIARYTMLKHKKETPNPERYNKLYRGKSRYKKDGLNSLNYQVLDIVLKKLYTWVHVEIHKPSS</sequence>
<evidence type="ECO:0000256" key="6">
    <source>
        <dbReference type="ARBA" id="ARBA00022692"/>
    </source>
</evidence>
<comment type="subcellular location">
    <subcellularLocation>
        <location evidence="1">Membrane</location>
        <topology evidence="1">Single-pass type II membrane protein</topology>
    </subcellularLocation>
</comment>
<comment type="similarity">
    <text evidence="3">Belongs to the glycosyltransferase 7 family.</text>
</comment>
<dbReference type="Pfam" id="PF02709">
    <property type="entry name" value="Glyco_transf_7C"/>
    <property type="match status" value="1"/>
</dbReference>
<evidence type="ECO:0008006" key="15">
    <source>
        <dbReference type="Google" id="ProtNLM"/>
    </source>
</evidence>
<name>A0ABY6LE15_9ARAC</name>
<keyword evidence="10" id="KW-0325">Glycoprotein</keyword>
<keyword evidence="7" id="KW-0735">Signal-anchor</keyword>
<dbReference type="PANTHER" id="PTHR19300:SF57">
    <property type="entry name" value="BETA-1,4-N-ACETYLGALACTOSAMINYLTRANSFERASE"/>
    <property type="match status" value="1"/>
</dbReference>
<dbReference type="Pfam" id="PF13733">
    <property type="entry name" value="Glyco_transf_7N"/>
    <property type="match status" value="1"/>
</dbReference>
<dbReference type="InterPro" id="IPR027791">
    <property type="entry name" value="Galactosyl_T_C"/>
</dbReference>
<comment type="pathway">
    <text evidence="2">Protein modification; protein glycosylation.</text>
</comment>
<evidence type="ECO:0000259" key="12">
    <source>
        <dbReference type="Pfam" id="PF13733"/>
    </source>
</evidence>
<keyword evidence="6" id="KW-0812">Transmembrane</keyword>
<proteinExistence type="inferred from homology"/>
<evidence type="ECO:0000256" key="3">
    <source>
        <dbReference type="ARBA" id="ARBA00005735"/>
    </source>
</evidence>
<dbReference type="Proteomes" id="UP001235939">
    <property type="component" value="Chromosome 17"/>
</dbReference>
<organism evidence="13 14">
    <name type="scientific">Cordylochernes scorpioides</name>
    <dbReference type="NCBI Taxonomy" id="51811"/>
    <lineage>
        <taxon>Eukaryota</taxon>
        <taxon>Metazoa</taxon>
        <taxon>Ecdysozoa</taxon>
        <taxon>Arthropoda</taxon>
        <taxon>Chelicerata</taxon>
        <taxon>Arachnida</taxon>
        <taxon>Pseudoscorpiones</taxon>
        <taxon>Cheliferoidea</taxon>
        <taxon>Chernetidae</taxon>
        <taxon>Cordylochernes</taxon>
    </lineage>
</organism>
<protein>
    <recommendedName>
        <fullName evidence="15">Beta-1,4-N-acetylgalactosaminyltransferase bre-4</fullName>
    </recommendedName>
</protein>
<dbReference type="SUPFAM" id="SSF53448">
    <property type="entry name" value="Nucleotide-diphospho-sugar transferases"/>
    <property type="match status" value="1"/>
</dbReference>
<gene>
    <name evidence="13" type="ORF">LAZ67_17002351</name>
</gene>
<keyword evidence="9" id="KW-0472">Membrane</keyword>
<evidence type="ECO:0000256" key="7">
    <source>
        <dbReference type="ARBA" id="ARBA00022968"/>
    </source>
</evidence>
<evidence type="ECO:0000256" key="10">
    <source>
        <dbReference type="ARBA" id="ARBA00023180"/>
    </source>
</evidence>
<keyword evidence="8" id="KW-1133">Transmembrane helix</keyword>